<sequence length="105" mass="11725">MGNQKSQEVVVAQNAASGINQATADQIQWHMSTTNILLMIISLCIFMGMLYFAYTLYKKCIRWISRQTNRAALRTSFFCRPAETSGCLEGDAQARAPNKLYPGVV</sequence>
<accession>A0A9P0X682</accession>
<keyword evidence="1" id="KW-1133">Transmembrane helix</keyword>
<reference evidence="2" key="1">
    <citation type="submission" date="2022-05" db="EMBL/GenBank/DDBJ databases">
        <authorList>
            <person name="Okamura Y."/>
        </authorList>
    </citation>
    <scope>NUCLEOTIDE SEQUENCE</scope>
</reference>
<dbReference type="AlphaFoldDB" id="A0A9P0X682"/>
<evidence type="ECO:0000313" key="2">
    <source>
        <dbReference type="EMBL" id="CAH3997989.1"/>
    </source>
</evidence>
<dbReference type="Proteomes" id="UP001152562">
    <property type="component" value="Unassembled WGS sequence"/>
</dbReference>
<evidence type="ECO:0000256" key="1">
    <source>
        <dbReference type="SAM" id="Phobius"/>
    </source>
</evidence>
<feature type="transmembrane region" description="Helical" evidence="1">
    <location>
        <begin position="36"/>
        <end position="57"/>
    </location>
</feature>
<keyword evidence="1" id="KW-0812">Transmembrane</keyword>
<gene>
    <name evidence="2" type="ORF">PIBRA_LOCUS2462</name>
</gene>
<name>A0A9P0X682_PIEBR</name>
<proteinExistence type="predicted"/>
<comment type="caution">
    <text evidence="2">The sequence shown here is derived from an EMBL/GenBank/DDBJ whole genome shotgun (WGS) entry which is preliminary data.</text>
</comment>
<keyword evidence="3" id="KW-1185">Reference proteome</keyword>
<dbReference type="EMBL" id="CALOZG010000003">
    <property type="protein sequence ID" value="CAH3997989.1"/>
    <property type="molecule type" value="Genomic_DNA"/>
</dbReference>
<keyword evidence="1" id="KW-0472">Membrane</keyword>
<evidence type="ECO:0000313" key="3">
    <source>
        <dbReference type="Proteomes" id="UP001152562"/>
    </source>
</evidence>
<organism evidence="2 3">
    <name type="scientific">Pieris brassicae</name>
    <name type="common">White butterfly</name>
    <name type="synonym">Large white butterfly</name>
    <dbReference type="NCBI Taxonomy" id="7116"/>
    <lineage>
        <taxon>Eukaryota</taxon>
        <taxon>Metazoa</taxon>
        <taxon>Ecdysozoa</taxon>
        <taxon>Arthropoda</taxon>
        <taxon>Hexapoda</taxon>
        <taxon>Insecta</taxon>
        <taxon>Pterygota</taxon>
        <taxon>Neoptera</taxon>
        <taxon>Endopterygota</taxon>
        <taxon>Lepidoptera</taxon>
        <taxon>Glossata</taxon>
        <taxon>Ditrysia</taxon>
        <taxon>Papilionoidea</taxon>
        <taxon>Pieridae</taxon>
        <taxon>Pierinae</taxon>
        <taxon>Pieris</taxon>
    </lineage>
</organism>
<protein>
    <submittedName>
        <fullName evidence="2">Uncharacterized protein</fullName>
    </submittedName>
</protein>